<feature type="repeat" description="WD" evidence="3">
    <location>
        <begin position="135"/>
        <end position="176"/>
    </location>
</feature>
<dbReference type="Pfam" id="PF00400">
    <property type="entry name" value="WD40"/>
    <property type="match status" value="2"/>
</dbReference>
<reference evidence="5" key="1">
    <citation type="submission" date="2021-01" db="EMBL/GenBank/DDBJ databases">
        <authorList>
            <person name="Kaushik A."/>
        </authorList>
    </citation>
    <scope>NUCLEOTIDE SEQUENCE</scope>
    <source>
        <strain evidence="5">AG3-T5</strain>
    </source>
</reference>
<gene>
    <name evidence="5" type="ORF">RDB_LOCUS185872</name>
</gene>
<dbReference type="SUPFAM" id="SSF50978">
    <property type="entry name" value="WD40 repeat-like"/>
    <property type="match status" value="1"/>
</dbReference>
<keyword evidence="1 3" id="KW-0853">WD repeat</keyword>
<protein>
    <submittedName>
        <fullName evidence="5">Uncharacterized protein</fullName>
    </submittedName>
</protein>
<comment type="caution">
    <text evidence="5">The sequence shown here is derived from an EMBL/GenBank/DDBJ whole genome shotgun (WGS) entry which is preliminary data.</text>
</comment>
<evidence type="ECO:0000256" key="4">
    <source>
        <dbReference type="SAM" id="MobiDB-lite"/>
    </source>
</evidence>
<dbReference type="InterPro" id="IPR036322">
    <property type="entry name" value="WD40_repeat_dom_sf"/>
</dbReference>
<dbReference type="InterPro" id="IPR051350">
    <property type="entry name" value="WD_repeat-ST_regulator"/>
</dbReference>
<keyword evidence="2" id="KW-0677">Repeat</keyword>
<feature type="region of interest" description="Disordered" evidence="4">
    <location>
        <begin position="489"/>
        <end position="509"/>
    </location>
</feature>
<evidence type="ECO:0000313" key="6">
    <source>
        <dbReference type="Proteomes" id="UP000663841"/>
    </source>
</evidence>
<dbReference type="PROSITE" id="PS50082">
    <property type="entry name" value="WD_REPEATS_2"/>
    <property type="match status" value="1"/>
</dbReference>
<dbReference type="PROSITE" id="PS50294">
    <property type="entry name" value="WD_REPEATS_REGION"/>
    <property type="match status" value="1"/>
</dbReference>
<dbReference type="Proteomes" id="UP000663841">
    <property type="component" value="Unassembled WGS sequence"/>
</dbReference>
<evidence type="ECO:0000256" key="3">
    <source>
        <dbReference type="PROSITE-ProRule" id="PRU00221"/>
    </source>
</evidence>
<dbReference type="PANTHER" id="PTHR22838:SF0">
    <property type="entry name" value="WD REPEAT-CONTAINING PROTEIN 26"/>
    <property type="match status" value="1"/>
</dbReference>
<dbReference type="InterPro" id="IPR001680">
    <property type="entry name" value="WD40_rpt"/>
</dbReference>
<name>A0A8H3H0G0_9AGAM</name>
<dbReference type="Gene3D" id="2.130.10.10">
    <property type="entry name" value="YVTN repeat-like/Quinoprotein amine dehydrogenase"/>
    <property type="match status" value="2"/>
</dbReference>
<dbReference type="AlphaFoldDB" id="A0A8H3H0G0"/>
<dbReference type="EMBL" id="CAJMWW010000590">
    <property type="protein sequence ID" value="CAE6474257.1"/>
    <property type="molecule type" value="Genomic_DNA"/>
</dbReference>
<accession>A0A8H3H0G0</accession>
<evidence type="ECO:0000256" key="2">
    <source>
        <dbReference type="ARBA" id="ARBA00022737"/>
    </source>
</evidence>
<evidence type="ECO:0000313" key="5">
    <source>
        <dbReference type="EMBL" id="CAE6474257.1"/>
    </source>
</evidence>
<sequence length="525" mass="59576">MVMPMINIKSDDAPRDNYCPEKWGFPDSSRDEGIAETQILIHDTRIPTVCMSRAPLDSPSLNIHIPNAKFKAVVRRVINMLKVTPHPWPGHWSSFSPPINLMPSSSRDPLQNRLIPQRIRTYVPMLRTLHSSQLLNEHLGLVKHLQFSPTGQFLATCSWDRTALIWRVGPGPAMEVEPMHSLVRDDQIGGLVSQVAWSPNGDQLLTRQRRCIRLWIPKTRVCWRTIHRERDVQTITWLPHSSSTFMSVEWNTGPAQRDLHTCQLENIKGSNLVVLQVGGVEPVEKTYYLERLQVWDVKVMPDEERVVCVATLLQSKTNDQPINSRYEKRILIYNFRTMEVESQVPLLQDVRNIALTALGNYALVSYENKAPPQTWRINEIDKQKGNGSEIKKCQLTLSQTYITKNPVDFAGPSFFGGPKDTLVIAASRAGEIYIWERSSAILLHTLTTPSSKELTSLAWNRKSANQFMLAAAARDGTIRLWRTEPSQPSVILPSEETESTGPSPEVSNFLPGSFNQNHVRFQPNI</sequence>
<proteinExistence type="predicted"/>
<organism evidence="5 6">
    <name type="scientific">Rhizoctonia solani</name>
    <dbReference type="NCBI Taxonomy" id="456999"/>
    <lineage>
        <taxon>Eukaryota</taxon>
        <taxon>Fungi</taxon>
        <taxon>Dikarya</taxon>
        <taxon>Basidiomycota</taxon>
        <taxon>Agaricomycotina</taxon>
        <taxon>Agaricomycetes</taxon>
        <taxon>Cantharellales</taxon>
        <taxon>Ceratobasidiaceae</taxon>
        <taxon>Rhizoctonia</taxon>
    </lineage>
</organism>
<dbReference type="GO" id="GO:0043161">
    <property type="term" value="P:proteasome-mediated ubiquitin-dependent protein catabolic process"/>
    <property type="evidence" value="ECO:0007669"/>
    <property type="project" value="TreeGrafter"/>
</dbReference>
<dbReference type="PANTHER" id="PTHR22838">
    <property type="entry name" value="WD REPEAT PROTEIN 26-RELATED"/>
    <property type="match status" value="1"/>
</dbReference>
<evidence type="ECO:0000256" key="1">
    <source>
        <dbReference type="ARBA" id="ARBA00022574"/>
    </source>
</evidence>
<dbReference type="SMART" id="SM00320">
    <property type="entry name" value="WD40"/>
    <property type="match status" value="4"/>
</dbReference>
<dbReference type="GO" id="GO:0034657">
    <property type="term" value="C:GID complex"/>
    <property type="evidence" value="ECO:0007669"/>
    <property type="project" value="TreeGrafter"/>
</dbReference>
<dbReference type="InterPro" id="IPR015943">
    <property type="entry name" value="WD40/YVTN_repeat-like_dom_sf"/>
</dbReference>